<feature type="domain" description="Glycosyl transferase family 1" evidence="3">
    <location>
        <begin position="242"/>
        <end position="384"/>
    </location>
</feature>
<feature type="region of interest" description="Disordered" evidence="2">
    <location>
        <begin position="410"/>
        <end position="430"/>
    </location>
</feature>
<keyword evidence="6" id="KW-1185">Reference proteome</keyword>
<feature type="domain" description="Glycosyltransferase subfamily 4-like N-terminal" evidence="4">
    <location>
        <begin position="53"/>
        <end position="221"/>
    </location>
</feature>
<dbReference type="GO" id="GO:0016757">
    <property type="term" value="F:glycosyltransferase activity"/>
    <property type="evidence" value="ECO:0007669"/>
    <property type="project" value="UniProtKB-KW"/>
</dbReference>
<evidence type="ECO:0000256" key="2">
    <source>
        <dbReference type="SAM" id="MobiDB-lite"/>
    </source>
</evidence>
<dbReference type="GO" id="GO:0009103">
    <property type="term" value="P:lipopolysaccharide biosynthetic process"/>
    <property type="evidence" value="ECO:0007669"/>
    <property type="project" value="TreeGrafter"/>
</dbReference>
<organism evidence="5 6">
    <name type="scientific">Humidesulfovibrio mexicanus</name>
    <dbReference type="NCBI Taxonomy" id="147047"/>
    <lineage>
        <taxon>Bacteria</taxon>
        <taxon>Pseudomonadati</taxon>
        <taxon>Thermodesulfobacteriota</taxon>
        <taxon>Desulfovibrionia</taxon>
        <taxon>Desulfovibrionales</taxon>
        <taxon>Desulfovibrionaceae</taxon>
        <taxon>Humidesulfovibrio</taxon>
    </lineage>
</organism>
<reference evidence="5 6" key="1">
    <citation type="submission" date="2017-06" db="EMBL/GenBank/DDBJ databases">
        <authorList>
            <person name="Kim H.J."/>
            <person name="Triplett B.A."/>
        </authorList>
    </citation>
    <scope>NUCLEOTIDE SEQUENCE [LARGE SCALE GENOMIC DNA]</scope>
    <source>
        <strain evidence="5 6">DSM 13116</strain>
    </source>
</reference>
<dbReference type="InterPro" id="IPR001296">
    <property type="entry name" value="Glyco_trans_1"/>
</dbReference>
<dbReference type="PANTHER" id="PTHR46401:SF2">
    <property type="entry name" value="GLYCOSYLTRANSFERASE WBBK-RELATED"/>
    <property type="match status" value="1"/>
</dbReference>
<evidence type="ECO:0000313" key="6">
    <source>
        <dbReference type="Proteomes" id="UP000198324"/>
    </source>
</evidence>
<evidence type="ECO:0000313" key="5">
    <source>
        <dbReference type="EMBL" id="SNR66600.1"/>
    </source>
</evidence>
<keyword evidence="5" id="KW-0328">Glycosyltransferase</keyword>
<dbReference type="PANTHER" id="PTHR46401">
    <property type="entry name" value="GLYCOSYLTRANSFERASE WBBK-RELATED"/>
    <property type="match status" value="1"/>
</dbReference>
<dbReference type="CDD" id="cd03809">
    <property type="entry name" value="GT4_MtfB-like"/>
    <property type="match status" value="1"/>
</dbReference>
<dbReference type="SUPFAM" id="SSF53756">
    <property type="entry name" value="UDP-Glycosyltransferase/glycogen phosphorylase"/>
    <property type="match status" value="1"/>
</dbReference>
<dbReference type="Gene3D" id="3.40.50.2000">
    <property type="entry name" value="Glycogen Phosphorylase B"/>
    <property type="match status" value="2"/>
</dbReference>
<dbReference type="AlphaFoldDB" id="A0A238Y6F7"/>
<evidence type="ECO:0000259" key="4">
    <source>
        <dbReference type="Pfam" id="PF13439"/>
    </source>
</evidence>
<evidence type="ECO:0000259" key="3">
    <source>
        <dbReference type="Pfam" id="PF00534"/>
    </source>
</evidence>
<dbReference type="Pfam" id="PF00534">
    <property type="entry name" value="Glycos_transf_1"/>
    <property type="match status" value="1"/>
</dbReference>
<sequence>MRPFHDGRGLGRGLTRNSLRSARSADDFPPATRYTHSMRIVVNALPLVNVRTGIGRYVDMLYRELAQRPGIEIAYFDGARVTRVIPASPASTAGWSLLTKAFWLLPSPVAVLIRAMLHHLRERRFLRLCKGFDIYHETALLPFRTPPGTKTVLTVHDLGLLRHPQWHPAERARFFDRFFVKRLPQVDGFLAVSEFTRREMGELLGIDPGRVAVSRLGIDLNSFSRPAPDQIRSVRERYSLPERYFLFVGSGDPRKNVHLVRQALKLAPELPPLAIAGWSGWDNAPPADGRELRLGYVDDADLPALYAGALAFVYPSLYEGFGLPILEAMACGCPVVTTGLASLPEVAGDAALYLDDPTNPAALASLLRRLDADPDLRQGLGEAGLAQVSKFPWRGTADATMRLFNSTMDRRKAEPSGQGGGVSCMTRSSA</sequence>
<evidence type="ECO:0000256" key="1">
    <source>
        <dbReference type="ARBA" id="ARBA00022679"/>
    </source>
</evidence>
<dbReference type="Proteomes" id="UP000198324">
    <property type="component" value="Unassembled WGS sequence"/>
</dbReference>
<dbReference type="Pfam" id="PF13439">
    <property type="entry name" value="Glyco_transf_4"/>
    <property type="match status" value="1"/>
</dbReference>
<protein>
    <submittedName>
        <fullName evidence="5">Alpha-1,3-rhamnosyl/mannosyltransferase</fullName>
    </submittedName>
</protein>
<name>A0A238Y6F7_9BACT</name>
<proteinExistence type="predicted"/>
<dbReference type="InterPro" id="IPR028098">
    <property type="entry name" value="Glyco_trans_4-like_N"/>
</dbReference>
<dbReference type="EMBL" id="FZOC01000001">
    <property type="protein sequence ID" value="SNR66600.1"/>
    <property type="molecule type" value="Genomic_DNA"/>
</dbReference>
<gene>
    <name evidence="5" type="ORF">SAMN04488503_0725</name>
</gene>
<keyword evidence="1 5" id="KW-0808">Transferase</keyword>
<accession>A0A238Y6F7</accession>